<sequence length="212" mass="24552">MFKDKEEFFREILSDTLTAIDVLHEDRTSSFNRRMFVRAIFAGAEGITHLLKTWSLGFANENPGQYTIGEIALLREESYELDRTGTKVKSRSKFVPTAKNFRFAVVSFMKFDPDFKFDSGGQGWESFKEALAIRNRITHPKKVSDLQIDDDELDTCIDAHQWLIHSSFACLIDYMKHLYKHSASAGIRREMPDQLRELERSLSRLRNSDQSS</sequence>
<organism evidence="1 2">
    <name type="scientific">Natronomicrosphaera hydrolytica</name>
    <dbReference type="NCBI Taxonomy" id="3242702"/>
    <lineage>
        <taxon>Bacteria</taxon>
        <taxon>Pseudomonadati</taxon>
        <taxon>Planctomycetota</taxon>
        <taxon>Phycisphaerae</taxon>
        <taxon>Phycisphaerales</taxon>
        <taxon>Phycisphaeraceae</taxon>
        <taxon>Natronomicrosphaera</taxon>
    </lineage>
</organism>
<dbReference type="Proteomes" id="UP001575105">
    <property type="component" value="Unassembled WGS sequence"/>
</dbReference>
<protein>
    <recommendedName>
        <fullName evidence="3">Apea-like HEPN domain-containing protein</fullName>
    </recommendedName>
</protein>
<evidence type="ECO:0008006" key="3">
    <source>
        <dbReference type="Google" id="ProtNLM"/>
    </source>
</evidence>
<comment type="caution">
    <text evidence="1">The sequence shown here is derived from an EMBL/GenBank/DDBJ whole genome shotgun (WGS) entry which is preliminary data.</text>
</comment>
<keyword evidence="2" id="KW-1185">Reference proteome</keyword>
<dbReference type="RefSeq" id="WP_425347391.1">
    <property type="nucleotide sequence ID" value="NZ_JBGUBD010000024.1"/>
</dbReference>
<evidence type="ECO:0000313" key="1">
    <source>
        <dbReference type="EMBL" id="MFA9480471.1"/>
    </source>
</evidence>
<gene>
    <name evidence="1" type="ORF">ACERK3_19565</name>
</gene>
<accession>A0ABV4UA77</accession>
<proteinExistence type="predicted"/>
<reference evidence="1 2" key="1">
    <citation type="submission" date="2024-08" db="EMBL/GenBank/DDBJ databases">
        <title>Whole-genome sequencing of halo(alkali)philic microorganisms from hypersaline lakes.</title>
        <authorList>
            <person name="Sorokin D.Y."/>
            <person name="Merkel A.Y."/>
            <person name="Messina E."/>
            <person name="Yakimov M."/>
        </authorList>
    </citation>
    <scope>NUCLEOTIDE SEQUENCE [LARGE SCALE GENOMIC DNA]</scope>
    <source>
        <strain evidence="1 2">AB-hyl4</strain>
    </source>
</reference>
<evidence type="ECO:0000313" key="2">
    <source>
        <dbReference type="Proteomes" id="UP001575105"/>
    </source>
</evidence>
<dbReference type="EMBL" id="JBGUBD010000024">
    <property type="protein sequence ID" value="MFA9480471.1"/>
    <property type="molecule type" value="Genomic_DNA"/>
</dbReference>
<name>A0ABV4UA77_9BACT</name>